<feature type="compositionally biased region" description="Basic residues" evidence="1">
    <location>
        <begin position="90"/>
        <end position="105"/>
    </location>
</feature>
<dbReference type="InterPro" id="IPR027417">
    <property type="entry name" value="P-loop_NTPase"/>
</dbReference>
<evidence type="ECO:0000313" key="4">
    <source>
        <dbReference type="Proteomes" id="UP001189429"/>
    </source>
</evidence>
<organism evidence="3 4">
    <name type="scientific">Prorocentrum cordatum</name>
    <dbReference type="NCBI Taxonomy" id="2364126"/>
    <lineage>
        <taxon>Eukaryota</taxon>
        <taxon>Sar</taxon>
        <taxon>Alveolata</taxon>
        <taxon>Dinophyceae</taxon>
        <taxon>Prorocentrales</taxon>
        <taxon>Prorocentraceae</taxon>
        <taxon>Prorocentrum</taxon>
    </lineage>
</organism>
<keyword evidence="2" id="KW-0812">Transmembrane</keyword>
<accession>A0ABN9X999</accession>
<protein>
    <recommendedName>
        <fullName evidence="5">Sulfotransferase</fullName>
    </recommendedName>
</protein>
<keyword evidence="4" id="KW-1185">Reference proteome</keyword>
<name>A0ABN9X999_9DINO</name>
<dbReference type="EMBL" id="CAUYUJ010019948">
    <property type="protein sequence ID" value="CAK0894791.1"/>
    <property type="molecule type" value="Genomic_DNA"/>
</dbReference>
<feature type="region of interest" description="Disordered" evidence="1">
    <location>
        <begin position="61"/>
        <end position="105"/>
    </location>
</feature>
<gene>
    <name evidence="3" type="ORF">PCOR1329_LOCUS73735</name>
</gene>
<dbReference type="Gene3D" id="3.40.50.300">
    <property type="entry name" value="P-loop containing nucleotide triphosphate hydrolases"/>
    <property type="match status" value="1"/>
</dbReference>
<evidence type="ECO:0000256" key="2">
    <source>
        <dbReference type="SAM" id="Phobius"/>
    </source>
</evidence>
<sequence>MTDVGAPELERTALTHDGGNVRFRWSIVGATLGVVVACVMAGAAVGAHAIFSPRAWQGMRFPSGPQGPMSEGSSEPLRERHPNLVPARAPPRRGSHRRVGRAQSRRPWNRKLYAKHRGSHAATNAAAQTFLQSPLPPKVANISVERPLVFIHQRKAGGISLRSILFSQAKRLHLPFNIKCFSEPCESYSYGTSKVAVYGGHVDWLELSRTFARQGQFTSKDVWKDGVQQFSCITNFRDPLSRIQSCYYYRFKKFGAPDCLAAVKPEDMKQFFRQGRSEYGLGCLNEPFRMLSGLVDEALFNDDTDDQEWDYVFNSTLANLAHCVPIILENCSTLDVAVSWFPQLKHIADLRTVRKNRGGEKCELSQRHLDVLEDLTRHERNLYDLAVQRADKFFSSMPPP</sequence>
<evidence type="ECO:0000313" key="3">
    <source>
        <dbReference type="EMBL" id="CAK0894791.1"/>
    </source>
</evidence>
<comment type="caution">
    <text evidence="3">The sequence shown here is derived from an EMBL/GenBank/DDBJ whole genome shotgun (WGS) entry which is preliminary data.</text>
</comment>
<keyword evidence="2" id="KW-1133">Transmembrane helix</keyword>
<dbReference type="Proteomes" id="UP001189429">
    <property type="component" value="Unassembled WGS sequence"/>
</dbReference>
<feature type="transmembrane region" description="Helical" evidence="2">
    <location>
        <begin position="27"/>
        <end position="51"/>
    </location>
</feature>
<evidence type="ECO:0000256" key="1">
    <source>
        <dbReference type="SAM" id="MobiDB-lite"/>
    </source>
</evidence>
<reference evidence="3" key="1">
    <citation type="submission" date="2023-10" db="EMBL/GenBank/DDBJ databases">
        <authorList>
            <person name="Chen Y."/>
            <person name="Shah S."/>
            <person name="Dougan E. K."/>
            <person name="Thang M."/>
            <person name="Chan C."/>
        </authorList>
    </citation>
    <scope>NUCLEOTIDE SEQUENCE [LARGE SCALE GENOMIC DNA]</scope>
</reference>
<evidence type="ECO:0008006" key="5">
    <source>
        <dbReference type="Google" id="ProtNLM"/>
    </source>
</evidence>
<proteinExistence type="predicted"/>
<keyword evidence="2" id="KW-0472">Membrane</keyword>